<sequence length="267" mass="28410">MRRVVVFIVGMFCLMGQVAYGQGLLSLGSSQQGRGWDAVGRLEIGGKAFCTGALIAPNLVLTAAHCLYDPSTSELVPASDIQFLAGWRNGRAAAYRHVRRAVHHSEYNYQAKANTDRVSNDVALLELQHPIRNTTITPFETARRPSSGDEVGVVSYTHDNAEAPSLQELCEVISRQDGIIIMSCQVDFGASGSPVFSFQAGKPKIVSIVSAKAEADGIPVSLGVSLEGPIDALRRELEQATGLSGTPGTRVLGAGNRTDTGAKFVKP</sequence>
<dbReference type="PROSITE" id="PS50240">
    <property type="entry name" value="TRYPSIN_DOM"/>
    <property type="match status" value="1"/>
</dbReference>
<dbReference type="EMBL" id="FNUZ01000003">
    <property type="protein sequence ID" value="SEG28210.1"/>
    <property type="molecule type" value="Genomic_DNA"/>
</dbReference>
<dbReference type="RefSeq" id="WP_234994744.1">
    <property type="nucleotide sequence ID" value="NZ_FNUZ01000003.1"/>
</dbReference>
<keyword evidence="10" id="KW-1185">Reference proteome</keyword>
<dbReference type="InterPro" id="IPR001254">
    <property type="entry name" value="Trypsin_dom"/>
</dbReference>
<dbReference type="SUPFAM" id="SSF50494">
    <property type="entry name" value="Trypsin-like serine proteases"/>
    <property type="match status" value="1"/>
</dbReference>
<dbReference type="PRINTS" id="PR00839">
    <property type="entry name" value="V8PROTEASE"/>
</dbReference>
<evidence type="ECO:0000256" key="6">
    <source>
        <dbReference type="RuleBase" id="RU004296"/>
    </source>
</evidence>
<proteinExistence type="inferred from homology"/>
<evidence type="ECO:0000256" key="7">
    <source>
        <dbReference type="SAM" id="MobiDB-lite"/>
    </source>
</evidence>
<evidence type="ECO:0000256" key="5">
    <source>
        <dbReference type="ARBA" id="ARBA00022825"/>
    </source>
</evidence>
<comment type="similarity">
    <text evidence="1 6">Belongs to the peptidase S1B family.</text>
</comment>
<organism evidence="9 10">
    <name type="scientific">Thalassococcus halodurans</name>
    <dbReference type="NCBI Taxonomy" id="373675"/>
    <lineage>
        <taxon>Bacteria</taxon>
        <taxon>Pseudomonadati</taxon>
        <taxon>Pseudomonadota</taxon>
        <taxon>Alphaproteobacteria</taxon>
        <taxon>Rhodobacterales</taxon>
        <taxon>Roseobacteraceae</taxon>
        <taxon>Thalassococcus</taxon>
    </lineage>
</organism>
<evidence type="ECO:0000256" key="3">
    <source>
        <dbReference type="ARBA" id="ARBA00022729"/>
    </source>
</evidence>
<dbReference type="SMART" id="SM00020">
    <property type="entry name" value="Tryp_SPc"/>
    <property type="match status" value="1"/>
</dbReference>
<dbReference type="InterPro" id="IPR043504">
    <property type="entry name" value="Peptidase_S1_PA_chymotrypsin"/>
</dbReference>
<feature type="region of interest" description="Disordered" evidence="7">
    <location>
        <begin position="243"/>
        <end position="267"/>
    </location>
</feature>
<dbReference type="GO" id="GO:0004252">
    <property type="term" value="F:serine-type endopeptidase activity"/>
    <property type="evidence" value="ECO:0007669"/>
    <property type="project" value="InterPro"/>
</dbReference>
<evidence type="ECO:0000313" key="10">
    <source>
        <dbReference type="Proteomes" id="UP000236752"/>
    </source>
</evidence>
<dbReference type="InterPro" id="IPR050966">
    <property type="entry name" value="Glutamyl_endopeptidase"/>
</dbReference>
<dbReference type="InterPro" id="IPR009003">
    <property type="entry name" value="Peptidase_S1_PA"/>
</dbReference>
<evidence type="ECO:0000256" key="1">
    <source>
        <dbReference type="ARBA" id="ARBA00008764"/>
    </source>
</evidence>
<keyword evidence="2 6" id="KW-0645">Protease</keyword>
<dbReference type="PANTHER" id="PTHR15462">
    <property type="entry name" value="SERINE PROTEASE"/>
    <property type="match status" value="1"/>
</dbReference>
<evidence type="ECO:0000313" key="9">
    <source>
        <dbReference type="EMBL" id="SEG28210.1"/>
    </source>
</evidence>
<dbReference type="Gene3D" id="2.40.10.10">
    <property type="entry name" value="Trypsin-like serine proteases"/>
    <property type="match status" value="2"/>
</dbReference>
<reference evidence="9 10" key="1">
    <citation type="submission" date="2016-10" db="EMBL/GenBank/DDBJ databases">
        <authorList>
            <person name="de Groot N.N."/>
        </authorList>
    </citation>
    <scope>NUCLEOTIDE SEQUENCE [LARGE SCALE GENOMIC DNA]</scope>
    <source>
        <strain evidence="9 10">DSM 26915</strain>
    </source>
</reference>
<evidence type="ECO:0000259" key="8">
    <source>
        <dbReference type="PROSITE" id="PS50240"/>
    </source>
</evidence>
<dbReference type="PROSITE" id="PS00134">
    <property type="entry name" value="TRYPSIN_HIS"/>
    <property type="match status" value="1"/>
</dbReference>
<keyword evidence="4 6" id="KW-0378">Hydrolase</keyword>
<evidence type="ECO:0000256" key="4">
    <source>
        <dbReference type="ARBA" id="ARBA00022801"/>
    </source>
</evidence>
<evidence type="ECO:0000256" key="2">
    <source>
        <dbReference type="ARBA" id="ARBA00022670"/>
    </source>
</evidence>
<protein>
    <recommendedName>
        <fullName evidence="6">Serine protease</fullName>
        <ecNumber evidence="6">3.4.21.-</ecNumber>
    </recommendedName>
</protein>
<gene>
    <name evidence="9" type="ORF">SAMN04488045_2286</name>
</gene>
<dbReference type="InterPro" id="IPR018114">
    <property type="entry name" value="TRYPSIN_HIS"/>
</dbReference>
<dbReference type="PANTHER" id="PTHR15462:SF8">
    <property type="entry name" value="SERINE PROTEASE"/>
    <property type="match status" value="1"/>
</dbReference>
<feature type="domain" description="Peptidase S1" evidence="8">
    <location>
        <begin position="8"/>
        <end position="238"/>
    </location>
</feature>
<dbReference type="Proteomes" id="UP000236752">
    <property type="component" value="Unassembled WGS sequence"/>
</dbReference>
<dbReference type="Pfam" id="PF00089">
    <property type="entry name" value="Trypsin"/>
    <property type="match status" value="1"/>
</dbReference>
<keyword evidence="3" id="KW-0732">Signal</keyword>
<accession>A0A1H5YWP2</accession>
<name>A0A1H5YWP2_9RHOB</name>
<dbReference type="AlphaFoldDB" id="A0A1H5YWP2"/>
<dbReference type="InterPro" id="IPR008256">
    <property type="entry name" value="Peptidase_S1B"/>
</dbReference>
<dbReference type="EC" id="3.4.21.-" evidence="6"/>
<dbReference type="GO" id="GO:0006508">
    <property type="term" value="P:proteolysis"/>
    <property type="evidence" value="ECO:0007669"/>
    <property type="project" value="UniProtKB-KW"/>
</dbReference>
<keyword evidence="5 6" id="KW-0720">Serine protease</keyword>